<dbReference type="Pfam" id="PF01649">
    <property type="entry name" value="Ribosomal_S20p"/>
    <property type="match status" value="1"/>
</dbReference>
<sequence>MPTTVGAIRKLRSDGRKTVVNARIKRALRLAVGKFKKTKTAKNLVEVYRRADRAAKSGVIKKGRADRIKGRLTRMVATKKLK</sequence>
<dbReference type="InterPro" id="IPR002583">
    <property type="entry name" value="Ribosomal_bS20"/>
</dbReference>
<name>A0A1F4ZAE0_9BACT</name>
<keyword evidence="1" id="KW-0699">rRNA-binding</keyword>
<reference evidence="7 8" key="1">
    <citation type="journal article" date="2016" name="Nat. Commun.">
        <title>Thousands of microbial genomes shed light on interconnected biogeochemical processes in an aquifer system.</title>
        <authorList>
            <person name="Anantharaman K."/>
            <person name="Brown C.T."/>
            <person name="Hug L.A."/>
            <person name="Sharon I."/>
            <person name="Castelle C.J."/>
            <person name="Probst A.J."/>
            <person name="Thomas B.C."/>
            <person name="Singh A."/>
            <person name="Wilkins M.J."/>
            <person name="Karaoz U."/>
            <person name="Brodie E.L."/>
            <person name="Williams K.H."/>
            <person name="Hubbard S.S."/>
            <person name="Banfield J.F."/>
        </authorList>
    </citation>
    <scope>NUCLEOTIDE SEQUENCE [LARGE SCALE GENOMIC DNA]</scope>
</reference>
<evidence type="ECO:0000256" key="5">
    <source>
        <dbReference type="ARBA" id="ARBA00035136"/>
    </source>
</evidence>
<accession>A0A1F4ZAE0</accession>
<comment type="caution">
    <text evidence="7">The sequence shown here is derived from an EMBL/GenBank/DDBJ whole genome shotgun (WGS) entry which is preliminary data.</text>
</comment>
<dbReference type="GO" id="GO:0003735">
    <property type="term" value="F:structural constituent of ribosome"/>
    <property type="evidence" value="ECO:0007669"/>
    <property type="project" value="InterPro"/>
</dbReference>
<dbReference type="GO" id="GO:0005840">
    <property type="term" value="C:ribosome"/>
    <property type="evidence" value="ECO:0007669"/>
    <property type="project" value="UniProtKB-KW"/>
</dbReference>
<evidence type="ECO:0000256" key="1">
    <source>
        <dbReference type="ARBA" id="ARBA00022730"/>
    </source>
</evidence>
<organism evidence="7 8">
    <name type="scientific">Candidatus Amesbacteria bacterium RIFCSPLOWO2_01_FULL_48_25</name>
    <dbReference type="NCBI Taxonomy" id="1797259"/>
    <lineage>
        <taxon>Bacteria</taxon>
        <taxon>Candidatus Amesiibacteriota</taxon>
    </lineage>
</organism>
<gene>
    <name evidence="7" type="ORF">A2989_00730</name>
</gene>
<protein>
    <recommendedName>
        <fullName evidence="5">Small ribosomal subunit protein bS20</fullName>
    </recommendedName>
    <alternativeName>
        <fullName evidence="6">30S ribosomal protein S20</fullName>
    </alternativeName>
</protein>
<dbReference type="GO" id="GO:0019843">
    <property type="term" value="F:rRNA binding"/>
    <property type="evidence" value="ECO:0007669"/>
    <property type="project" value="UniProtKB-KW"/>
</dbReference>
<dbReference type="GO" id="GO:0006412">
    <property type="term" value="P:translation"/>
    <property type="evidence" value="ECO:0007669"/>
    <property type="project" value="InterPro"/>
</dbReference>
<evidence type="ECO:0000313" key="7">
    <source>
        <dbReference type="EMBL" id="OGD03340.1"/>
    </source>
</evidence>
<evidence type="ECO:0000313" key="8">
    <source>
        <dbReference type="Proteomes" id="UP000177080"/>
    </source>
</evidence>
<evidence type="ECO:0000256" key="4">
    <source>
        <dbReference type="ARBA" id="ARBA00023274"/>
    </source>
</evidence>
<dbReference type="Proteomes" id="UP000177080">
    <property type="component" value="Unassembled WGS sequence"/>
</dbReference>
<dbReference type="EMBL" id="MEXN01000007">
    <property type="protein sequence ID" value="OGD03340.1"/>
    <property type="molecule type" value="Genomic_DNA"/>
</dbReference>
<dbReference type="GO" id="GO:1990904">
    <property type="term" value="C:ribonucleoprotein complex"/>
    <property type="evidence" value="ECO:0007669"/>
    <property type="project" value="UniProtKB-KW"/>
</dbReference>
<evidence type="ECO:0000256" key="3">
    <source>
        <dbReference type="ARBA" id="ARBA00022980"/>
    </source>
</evidence>
<dbReference type="SUPFAM" id="SSF46992">
    <property type="entry name" value="Ribosomal protein S20"/>
    <property type="match status" value="1"/>
</dbReference>
<keyword evidence="3" id="KW-0689">Ribosomal protein</keyword>
<proteinExistence type="predicted"/>
<dbReference type="InterPro" id="IPR036510">
    <property type="entry name" value="Ribosomal_bS20_sf"/>
</dbReference>
<dbReference type="NCBIfam" id="TIGR00029">
    <property type="entry name" value="S20"/>
    <property type="match status" value="1"/>
</dbReference>
<dbReference type="Gene3D" id="1.20.58.110">
    <property type="entry name" value="Ribosomal protein S20"/>
    <property type="match status" value="1"/>
</dbReference>
<keyword evidence="2" id="KW-0694">RNA-binding</keyword>
<evidence type="ECO:0000256" key="2">
    <source>
        <dbReference type="ARBA" id="ARBA00022884"/>
    </source>
</evidence>
<dbReference type="STRING" id="1797259.A2989_00730"/>
<evidence type="ECO:0000256" key="6">
    <source>
        <dbReference type="ARBA" id="ARBA00035343"/>
    </source>
</evidence>
<dbReference type="AlphaFoldDB" id="A0A1F4ZAE0"/>
<keyword evidence="4" id="KW-0687">Ribonucleoprotein</keyword>